<dbReference type="InterPro" id="IPR038740">
    <property type="entry name" value="BioF2-like_GNAT_dom"/>
</dbReference>
<comment type="caution">
    <text evidence="2">The sequence shown here is derived from an EMBL/GenBank/DDBJ whole genome shotgun (WGS) entry which is preliminary data.</text>
</comment>
<feature type="domain" description="BioF2-like acetyltransferase" evidence="1">
    <location>
        <begin position="197"/>
        <end position="327"/>
    </location>
</feature>
<dbReference type="InterPro" id="IPR050644">
    <property type="entry name" value="PG_Glycine_Bridge_Synth"/>
</dbReference>
<dbReference type="SUPFAM" id="SSF55729">
    <property type="entry name" value="Acyl-CoA N-acyltransferases (Nat)"/>
    <property type="match status" value="1"/>
</dbReference>
<dbReference type="Gene3D" id="3.40.630.30">
    <property type="match status" value="1"/>
</dbReference>
<evidence type="ECO:0000313" key="2">
    <source>
        <dbReference type="EMBL" id="MDM4018870.1"/>
    </source>
</evidence>
<dbReference type="NCBIfam" id="TIGR03019">
    <property type="entry name" value="pepcterm_femAB"/>
    <property type="match status" value="1"/>
</dbReference>
<dbReference type="Proteomes" id="UP001239462">
    <property type="component" value="Unassembled WGS sequence"/>
</dbReference>
<reference evidence="2 3" key="1">
    <citation type="submission" date="2023-06" db="EMBL/GenBank/DDBJ databases">
        <title>Roseiconus lacunae JC819 isolated from Gulf of Mannar region, Tamil Nadu.</title>
        <authorList>
            <person name="Pk S."/>
            <person name="Ch S."/>
            <person name="Ch V.R."/>
        </authorList>
    </citation>
    <scope>NUCLEOTIDE SEQUENCE [LARGE SCALE GENOMIC DNA]</scope>
    <source>
        <strain evidence="2 3">JC819</strain>
    </source>
</reference>
<proteinExistence type="predicted"/>
<dbReference type="Pfam" id="PF13480">
    <property type="entry name" value="Acetyltransf_6"/>
    <property type="match status" value="1"/>
</dbReference>
<organism evidence="2 3">
    <name type="scientific">Roseiconus lacunae</name>
    <dbReference type="NCBI Taxonomy" id="2605694"/>
    <lineage>
        <taxon>Bacteria</taxon>
        <taxon>Pseudomonadati</taxon>
        <taxon>Planctomycetota</taxon>
        <taxon>Planctomycetia</taxon>
        <taxon>Pirellulales</taxon>
        <taxon>Pirellulaceae</taxon>
        <taxon>Roseiconus</taxon>
    </lineage>
</organism>
<evidence type="ECO:0000313" key="3">
    <source>
        <dbReference type="Proteomes" id="UP001239462"/>
    </source>
</evidence>
<dbReference type="InterPro" id="IPR017469">
    <property type="entry name" value="PEP-CTERM_FemAB-rel"/>
</dbReference>
<protein>
    <submittedName>
        <fullName evidence="2">FemAB family PEP-CTERM system-associated protein</fullName>
    </submittedName>
</protein>
<evidence type="ECO:0000259" key="1">
    <source>
        <dbReference type="Pfam" id="PF13480"/>
    </source>
</evidence>
<dbReference type="InterPro" id="IPR016181">
    <property type="entry name" value="Acyl_CoA_acyltransferase"/>
</dbReference>
<sequence>MEDSWYSLSLVVYFEIYKSIQVVGAGGLIIILTVSASAHCQRVVYGAVAIGETTLNSVRVDSWPSDCPPRELKLAGHDARWHNSICRGLSNRGYLLTHSSSENGTGLLPLVFVKGQLFGKSPVSLPYINTGGVWAGNAGVASELIDAACNLADELNVKYLELRHEQAVEHPRLNFARTDKVHMRLALPETDEELNKSFKSKLRSQIKKSGSYGATVHFGRQELLAEFYNVFAHNMRDLGTPVFSVRLFREILNAFEDDAELCVVRNESQAVAGGLLIHSDGVSEVASASSLREFNRTGANMWMYRHLLRRAIERGSHTFDFGRSGEDSGTYKFKAQWGAVPSPATWQYYVRQGDPNDMRPDADGKKRLVELWTKLPVSLTRIIGPPIVRGIP</sequence>
<dbReference type="EMBL" id="JASZZN010000027">
    <property type="protein sequence ID" value="MDM4018870.1"/>
    <property type="molecule type" value="Genomic_DNA"/>
</dbReference>
<accession>A0ABT7PQT3</accession>
<gene>
    <name evidence="2" type="ORF">QTN89_25680</name>
</gene>
<keyword evidence="3" id="KW-1185">Reference proteome</keyword>
<dbReference type="RefSeq" id="WP_289166864.1">
    <property type="nucleotide sequence ID" value="NZ_JASZZN010000027.1"/>
</dbReference>
<dbReference type="PANTHER" id="PTHR36174">
    <property type="entry name" value="LIPID II:GLYCINE GLYCYLTRANSFERASE"/>
    <property type="match status" value="1"/>
</dbReference>
<name>A0ABT7PQT3_9BACT</name>
<dbReference type="PANTHER" id="PTHR36174:SF1">
    <property type="entry name" value="LIPID II:GLYCINE GLYCYLTRANSFERASE"/>
    <property type="match status" value="1"/>
</dbReference>